<evidence type="ECO:0000313" key="1">
    <source>
        <dbReference type="EMBL" id="OMO59867.1"/>
    </source>
</evidence>
<sequence length="68" mass="7625">MRETREKEVTKTGRCCRVHNFTSVVDTPDTKKPHSILVKHKKDGVKPEIEPENAGNYVILSNLYASAG</sequence>
<dbReference type="EMBL" id="AWWV01013836">
    <property type="protein sequence ID" value="OMO59867.1"/>
    <property type="molecule type" value="Genomic_DNA"/>
</dbReference>
<dbReference type="AlphaFoldDB" id="A0A1R3GPA6"/>
<dbReference type="Proteomes" id="UP000188268">
    <property type="component" value="Unassembled WGS sequence"/>
</dbReference>
<reference evidence="1 2" key="1">
    <citation type="submission" date="2013-09" db="EMBL/GenBank/DDBJ databases">
        <title>Corchorus capsularis genome sequencing.</title>
        <authorList>
            <person name="Alam M."/>
            <person name="Haque M.S."/>
            <person name="Islam M.S."/>
            <person name="Emdad E.M."/>
            <person name="Islam M.M."/>
            <person name="Ahmed B."/>
            <person name="Halim A."/>
            <person name="Hossen Q.M.M."/>
            <person name="Hossain M.Z."/>
            <person name="Ahmed R."/>
            <person name="Khan M.M."/>
            <person name="Islam R."/>
            <person name="Rashid M.M."/>
            <person name="Khan S.A."/>
            <person name="Rahman M.S."/>
            <person name="Alam M."/>
        </authorList>
    </citation>
    <scope>NUCLEOTIDE SEQUENCE [LARGE SCALE GENOMIC DNA]</scope>
    <source>
        <strain evidence="2">cv. CVL-1</strain>
        <tissue evidence="1">Whole seedling</tissue>
    </source>
</reference>
<organism evidence="1 2">
    <name type="scientific">Corchorus capsularis</name>
    <name type="common">Jute</name>
    <dbReference type="NCBI Taxonomy" id="210143"/>
    <lineage>
        <taxon>Eukaryota</taxon>
        <taxon>Viridiplantae</taxon>
        <taxon>Streptophyta</taxon>
        <taxon>Embryophyta</taxon>
        <taxon>Tracheophyta</taxon>
        <taxon>Spermatophyta</taxon>
        <taxon>Magnoliopsida</taxon>
        <taxon>eudicotyledons</taxon>
        <taxon>Gunneridae</taxon>
        <taxon>Pentapetalae</taxon>
        <taxon>rosids</taxon>
        <taxon>malvids</taxon>
        <taxon>Malvales</taxon>
        <taxon>Malvaceae</taxon>
        <taxon>Grewioideae</taxon>
        <taxon>Apeibeae</taxon>
        <taxon>Corchorus</taxon>
    </lineage>
</organism>
<keyword evidence="2" id="KW-1185">Reference proteome</keyword>
<dbReference type="OrthoDB" id="1679445at2759"/>
<accession>A0A1R3GPA6</accession>
<name>A0A1R3GPA6_COCAP</name>
<proteinExistence type="predicted"/>
<evidence type="ECO:0000313" key="2">
    <source>
        <dbReference type="Proteomes" id="UP000188268"/>
    </source>
</evidence>
<comment type="caution">
    <text evidence="1">The sequence shown here is derived from an EMBL/GenBank/DDBJ whole genome shotgun (WGS) entry which is preliminary data.</text>
</comment>
<protein>
    <submittedName>
        <fullName evidence="1">Uncharacterized protein</fullName>
    </submittedName>
</protein>
<dbReference type="Gramene" id="OMO59867">
    <property type="protein sequence ID" value="OMO59867"/>
    <property type="gene ID" value="CCACVL1_24560"/>
</dbReference>
<gene>
    <name evidence="1" type="ORF">CCACVL1_24560</name>
</gene>